<evidence type="ECO:0000313" key="2">
    <source>
        <dbReference type="EMBL" id="GIY26398.1"/>
    </source>
</evidence>
<feature type="compositionally biased region" description="Polar residues" evidence="1">
    <location>
        <begin position="79"/>
        <end position="89"/>
    </location>
</feature>
<gene>
    <name evidence="2" type="ORF">CEXT_135801</name>
</gene>
<dbReference type="AlphaFoldDB" id="A0AAV4RWX7"/>
<reference evidence="2 3" key="1">
    <citation type="submission" date="2021-06" db="EMBL/GenBank/DDBJ databases">
        <title>Caerostris extrusa draft genome.</title>
        <authorList>
            <person name="Kono N."/>
            <person name="Arakawa K."/>
        </authorList>
    </citation>
    <scope>NUCLEOTIDE SEQUENCE [LARGE SCALE GENOMIC DNA]</scope>
</reference>
<dbReference type="EMBL" id="BPLR01008678">
    <property type="protein sequence ID" value="GIY26398.1"/>
    <property type="molecule type" value="Genomic_DNA"/>
</dbReference>
<proteinExistence type="predicted"/>
<evidence type="ECO:0000313" key="3">
    <source>
        <dbReference type="Proteomes" id="UP001054945"/>
    </source>
</evidence>
<dbReference type="Proteomes" id="UP001054945">
    <property type="component" value="Unassembled WGS sequence"/>
</dbReference>
<keyword evidence="3" id="KW-1185">Reference proteome</keyword>
<accession>A0AAV4RWX7</accession>
<sequence length="113" mass="12806">MTFEARGVTRRNVFAKLRASSYVTPNINKTGRRYLFAVGYDPALLGFDKKNLILPRGTASNVEFAKLWKIQGIMRNSQQQPKSTMSFSLDQGEETDKAHECHPQREIDVCLIG</sequence>
<name>A0AAV4RWX7_CAEEX</name>
<comment type="caution">
    <text evidence="2">The sequence shown here is derived from an EMBL/GenBank/DDBJ whole genome shotgun (WGS) entry which is preliminary data.</text>
</comment>
<protein>
    <submittedName>
        <fullName evidence="2">Uncharacterized protein</fullName>
    </submittedName>
</protein>
<feature type="region of interest" description="Disordered" evidence="1">
    <location>
        <begin position="79"/>
        <end position="100"/>
    </location>
</feature>
<evidence type="ECO:0000256" key="1">
    <source>
        <dbReference type="SAM" id="MobiDB-lite"/>
    </source>
</evidence>
<organism evidence="2 3">
    <name type="scientific">Caerostris extrusa</name>
    <name type="common">Bark spider</name>
    <name type="synonym">Caerostris bankana</name>
    <dbReference type="NCBI Taxonomy" id="172846"/>
    <lineage>
        <taxon>Eukaryota</taxon>
        <taxon>Metazoa</taxon>
        <taxon>Ecdysozoa</taxon>
        <taxon>Arthropoda</taxon>
        <taxon>Chelicerata</taxon>
        <taxon>Arachnida</taxon>
        <taxon>Araneae</taxon>
        <taxon>Araneomorphae</taxon>
        <taxon>Entelegynae</taxon>
        <taxon>Araneoidea</taxon>
        <taxon>Araneidae</taxon>
        <taxon>Caerostris</taxon>
    </lineage>
</organism>